<accession>A0A072P618</accession>
<evidence type="ECO:0000313" key="4">
    <source>
        <dbReference type="EMBL" id="KEF51070.1"/>
    </source>
</evidence>
<evidence type="ECO:0000256" key="2">
    <source>
        <dbReference type="ARBA" id="ARBA00038157"/>
    </source>
</evidence>
<dbReference type="PANTHER" id="PTHR43364:SF2">
    <property type="entry name" value="ARYL-ALCOHOL DEHYDROGENASE AAD10-RELATED"/>
    <property type="match status" value="1"/>
</dbReference>
<dbReference type="Proteomes" id="UP000027920">
    <property type="component" value="Unassembled WGS sequence"/>
</dbReference>
<sequence length="103" mass="11525">DHSTSILEVIDSLDALLKSGKVLYLGISDTPAWIVAAANEYATARGKTPSSVYQGRWNVMTRDFERDIIPMVRHYGMALAPWDVLRGGKFQSKKQIEARKGCR</sequence>
<dbReference type="RefSeq" id="XP_013253660.1">
    <property type="nucleotide sequence ID" value="XM_013398206.1"/>
</dbReference>
<evidence type="ECO:0000313" key="5">
    <source>
        <dbReference type="Proteomes" id="UP000027920"/>
    </source>
</evidence>
<dbReference type="HOGENOM" id="CLU_2270096_0_0_1"/>
<dbReference type="InterPro" id="IPR036812">
    <property type="entry name" value="NAD(P)_OxRdtase_dom_sf"/>
</dbReference>
<dbReference type="GO" id="GO:0016491">
    <property type="term" value="F:oxidoreductase activity"/>
    <property type="evidence" value="ECO:0007669"/>
    <property type="project" value="UniProtKB-KW"/>
</dbReference>
<feature type="domain" description="NADP-dependent oxidoreductase" evidence="3">
    <location>
        <begin position="1"/>
        <end position="100"/>
    </location>
</feature>
<dbReference type="STRING" id="1182545.A0A072P618"/>
<dbReference type="VEuPathDB" id="FungiDB:A1O9_12886"/>
<dbReference type="InterPro" id="IPR023210">
    <property type="entry name" value="NADP_OxRdtase_dom"/>
</dbReference>
<dbReference type="SUPFAM" id="SSF51430">
    <property type="entry name" value="NAD(P)-linked oxidoreductase"/>
    <property type="match status" value="1"/>
</dbReference>
<dbReference type="PANTHER" id="PTHR43364">
    <property type="entry name" value="NADH-SPECIFIC METHYLGLYOXAL REDUCTASE-RELATED"/>
    <property type="match status" value="1"/>
</dbReference>
<name>A0A072P618_9EURO</name>
<feature type="non-terminal residue" evidence="4">
    <location>
        <position position="1"/>
    </location>
</feature>
<dbReference type="OrthoDB" id="48988at2759"/>
<keyword evidence="5" id="KW-1185">Reference proteome</keyword>
<dbReference type="Gene3D" id="3.20.20.100">
    <property type="entry name" value="NADP-dependent oxidoreductase domain"/>
    <property type="match status" value="1"/>
</dbReference>
<evidence type="ECO:0000259" key="3">
    <source>
        <dbReference type="Pfam" id="PF00248"/>
    </source>
</evidence>
<keyword evidence="1" id="KW-0560">Oxidoreductase</keyword>
<dbReference type="EMBL" id="AMGV01000030">
    <property type="protein sequence ID" value="KEF51070.1"/>
    <property type="molecule type" value="Genomic_DNA"/>
</dbReference>
<comment type="similarity">
    <text evidence="2">Belongs to the aldo/keto reductase family. Aldo/keto reductase 2 subfamily.</text>
</comment>
<organism evidence="4 5">
    <name type="scientific">Exophiala aquamarina CBS 119918</name>
    <dbReference type="NCBI Taxonomy" id="1182545"/>
    <lineage>
        <taxon>Eukaryota</taxon>
        <taxon>Fungi</taxon>
        <taxon>Dikarya</taxon>
        <taxon>Ascomycota</taxon>
        <taxon>Pezizomycotina</taxon>
        <taxon>Eurotiomycetes</taxon>
        <taxon>Chaetothyriomycetidae</taxon>
        <taxon>Chaetothyriales</taxon>
        <taxon>Herpotrichiellaceae</taxon>
        <taxon>Exophiala</taxon>
    </lineage>
</organism>
<dbReference type="AlphaFoldDB" id="A0A072P618"/>
<protein>
    <submittedName>
        <fullName evidence="4">Alcohol dehydrogenase</fullName>
    </submittedName>
</protein>
<gene>
    <name evidence="4" type="ORF">A1O9_12886</name>
</gene>
<dbReference type="GeneID" id="25287780"/>
<proteinExistence type="inferred from homology"/>
<evidence type="ECO:0000256" key="1">
    <source>
        <dbReference type="ARBA" id="ARBA00023002"/>
    </source>
</evidence>
<dbReference type="InterPro" id="IPR050523">
    <property type="entry name" value="AKR_Detox_Biosynth"/>
</dbReference>
<dbReference type="Pfam" id="PF00248">
    <property type="entry name" value="Aldo_ket_red"/>
    <property type="match status" value="1"/>
</dbReference>
<reference evidence="4 5" key="1">
    <citation type="submission" date="2013-03" db="EMBL/GenBank/DDBJ databases">
        <title>The Genome Sequence of Exophiala aquamarina CBS 119918.</title>
        <authorList>
            <consortium name="The Broad Institute Genomics Platform"/>
            <person name="Cuomo C."/>
            <person name="de Hoog S."/>
            <person name="Gorbushina A."/>
            <person name="Walker B."/>
            <person name="Young S.K."/>
            <person name="Zeng Q."/>
            <person name="Gargeya S."/>
            <person name="Fitzgerald M."/>
            <person name="Haas B."/>
            <person name="Abouelleil A."/>
            <person name="Allen A.W."/>
            <person name="Alvarado L."/>
            <person name="Arachchi H.M."/>
            <person name="Berlin A.M."/>
            <person name="Chapman S.B."/>
            <person name="Gainer-Dewar J."/>
            <person name="Goldberg J."/>
            <person name="Griggs A."/>
            <person name="Gujja S."/>
            <person name="Hansen M."/>
            <person name="Howarth C."/>
            <person name="Imamovic A."/>
            <person name="Ireland A."/>
            <person name="Larimer J."/>
            <person name="McCowan C."/>
            <person name="Murphy C."/>
            <person name="Pearson M."/>
            <person name="Poon T.W."/>
            <person name="Priest M."/>
            <person name="Roberts A."/>
            <person name="Saif S."/>
            <person name="Shea T."/>
            <person name="Sisk P."/>
            <person name="Sykes S."/>
            <person name="Wortman J."/>
            <person name="Nusbaum C."/>
            <person name="Birren B."/>
        </authorList>
    </citation>
    <scope>NUCLEOTIDE SEQUENCE [LARGE SCALE GENOMIC DNA]</scope>
    <source>
        <strain evidence="4 5">CBS 119918</strain>
    </source>
</reference>
<comment type="caution">
    <text evidence="4">The sequence shown here is derived from an EMBL/GenBank/DDBJ whole genome shotgun (WGS) entry which is preliminary data.</text>
</comment>